<proteinExistence type="predicted"/>
<dbReference type="EMBL" id="VWPX01018294">
    <property type="protein sequence ID" value="NWI20052.1"/>
    <property type="molecule type" value="Genomic_DNA"/>
</dbReference>
<dbReference type="AlphaFoldDB" id="A0A7K4KUW3"/>
<dbReference type="OrthoDB" id="6022652at2759"/>
<feature type="region of interest" description="Disordered" evidence="1">
    <location>
        <begin position="257"/>
        <end position="413"/>
    </location>
</feature>
<organism evidence="2 3">
    <name type="scientific">Crypturellus soui</name>
    <dbReference type="NCBI Taxonomy" id="458187"/>
    <lineage>
        <taxon>Eukaryota</taxon>
        <taxon>Metazoa</taxon>
        <taxon>Chordata</taxon>
        <taxon>Craniata</taxon>
        <taxon>Vertebrata</taxon>
        <taxon>Euteleostomi</taxon>
        <taxon>Archelosauria</taxon>
        <taxon>Archosauria</taxon>
        <taxon>Dinosauria</taxon>
        <taxon>Saurischia</taxon>
        <taxon>Theropoda</taxon>
        <taxon>Coelurosauria</taxon>
        <taxon>Aves</taxon>
        <taxon>Palaeognathae</taxon>
        <taxon>Tinamiformes</taxon>
        <taxon>Tinamidae</taxon>
        <taxon>Crypturellus</taxon>
    </lineage>
</organism>
<feature type="compositionally biased region" description="Low complexity" evidence="1">
    <location>
        <begin position="281"/>
        <end position="290"/>
    </location>
</feature>
<feature type="region of interest" description="Disordered" evidence="1">
    <location>
        <begin position="150"/>
        <end position="211"/>
    </location>
</feature>
<sequence length="559" mass="58532">PPPPPPRRSFPSSHGLTTTRSGEVIITSKKEPGFMKKAESEELETQKPQVKLRRTVSEVVRPASTPPIIASAIKDDDDEDRIIAELEVFQRSSPFLPKLRPEPLAAAVCPGHAAWWPNGASLAAQGWKEPERAGAAGSRAVSLPRIVLSEWVSQPPSPEAEPEAPEGSGPAGHGDGSGSGGAGSERAPARERAGNCADVPAPGRLRCRSDGEGKHWASLGILEASPAACGDVPASATQPWSGPSRWWDCAAGRELMSPPVSSKGTCPPGHRGHQHDGEGSGLAAGSAPAKPGGGGTFPDGNTADRGSGAGAEDATAPQVPRSLLCPVPKPRSSLGTDPEQQGSREFPSEHPKAPGRSSLHLPAQGEAAGMESGVGGTPAAGPCPLGPRGRRPEAPSPPHPTAPRSKEIYEGTYRRLDSLEETIRELEITINEISSHVSVQLVFPKELLGPEEPEDAGKGRDTGLGRPASSSCDSDPALHPHEANDAPESPSRSKPALRPKPRAPLASPQSGGVSIPPMKMVNPASRLKQSQQGSPDKSKHIKQRMEYMRIQGQQQVVYP</sequence>
<evidence type="ECO:0000313" key="3">
    <source>
        <dbReference type="Proteomes" id="UP000545332"/>
    </source>
</evidence>
<name>A0A7K4KUW3_9AVES</name>
<dbReference type="InterPro" id="IPR051825">
    <property type="entry name" value="SRCIN1"/>
</dbReference>
<comment type="caution">
    <text evidence="2">The sequence shown here is derived from an EMBL/GenBank/DDBJ whole genome shotgun (WGS) entry which is preliminary data.</text>
</comment>
<accession>A0A7K4KUW3</accession>
<feature type="region of interest" description="Disordered" evidence="1">
    <location>
        <begin position="448"/>
        <end position="544"/>
    </location>
</feature>
<dbReference type="PANTHER" id="PTHR22741">
    <property type="entry name" value="P140CAP/SNIP-RELATED"/>
    <property type="match status" value="1"/>
</dbReference>
<keyword evidence="3" id="KW-1185">Reference proteome</keyword>
<gene>
    <name evidence="2" type="primary">Srcin1</name>
    <name evidence="2" type="ORF">CRYSOU_R15219</name>
</gene>
<dbReference type="GO" id="GO:0014069">
    <property type="term" value="C:postsynaptic density"/>
    <property type="evidence" value="ECO:0007669"/>
    <property type="project" value="TreeGrafter"/>
</dbReference>
<feature type="region of interest" description="Disordered" evidence="1">
    <location>
        <begin position="1"/>
        <end position="25"/>
    </location>
</feature>
<feature type="compositionally biased region" description="Gly residues" evidence="1">
    <location>
        <begin position="169"/>
        <end position="183"/>
    </location>
</feature>
<reference evidence="2 3" key="1">
    <citation type="submission" date="2019-09" db="EMBL/GenBank/DDBJ databases">
        <title>Bird 10,000 Genomes (B10K) Project - Family phase.</title>
        <authorList>
            <person name="Zhang G."/>
        </authorList>
    </citation>
    <scope>NUCLEOTIDE SEQUENCE [LARGE SCALE GENOMIC DNA]</scope>
    <source>
        <strain evidence="2">B10K-MSB-42743</strain>
        <tissue evidence="2">Heart</tissue>
    </source>
</reference>
<feature type="compositionally biased region" description="Basic and acidic residues" evidence="1">
    <location>
        <begin position="404"/>
        <end position="413"/>
    </location>
</feature>
<protein>
    <submittedName>
        <fullName evidence="2">SRCN1 inhibitor</fullName>
    </submittedName>
</protein>
<feature type="non-terminal residue" evidence="2">
    <location>
        <position position="559"/>
    </location>
</feature>
<dbReference type="GO" id="GO:0061001">
    <property type="term" value="P:regulation of dendritic spine morphogenesis"/>
    <property type="evidence" value="ECO:0007669"/>
    <property type="project" value="TreeGrafter"/>
</dbReference>
<feature type="non-terminal residue" evidence="2">
    <location>
        <position position="1"/>
    </location>
</feature>
<dbReference type="Proteomes" id="UP000545332">
    <property type="component" value="Unassembled WGS sequence"/>
</dbReference>
<dbReference type="GO" id="GO:0005737">
    <property type="term" value="C:cytoplasm"/>
    <property type="evidence" value="ECO:0007669"/>
    <property type="project" value="TreeGrafter"/>
</dbReference>
<dbReference type="GO" id="GO:0015629">
    <property type="term" value="C:actin cytoskeleton"/>
    <property type="evidence" value="ECO:0007669"/>
    <property type="project" value="TreeGrafter"/>
</dbReference>
<evidence type="ECO:0000313" key="2">
    <source>
        <dbReference type="EMBL" id="NWI20052.1"/>
    </source>
</evidence>
<feature type="compositionally biased region" description="Polar residues" evidence="1">
    <location>
        <begin position="333"/>
        <end position="343"/>
    </location>
</feature>
<dbReference type="PANTHER" id="PTHR22741:SF5">
    <property type="entry name" value="SRC KINASE SIGNALING INHIBITOR 1"/>
    <property type="match status" value="1"/>
</dbReference>
<evidence type="ECO:0000256" key="1">
    <source>
        <dbReference type="SAM" id="MobiDB-lite"/>
    </source>
</evidence>